<evidence type="ECO:0000256" key="10">
    <source>
        <dbReference type="RuleBase" id="RU003826"/>
    </source>
</evidence>
<feature type="binding site" evidence="9">
    <location>
        <position position="110"/>
    </location>
    <ligand>
        <name>4-amino-2-methyl-5-(diphosphooxymethyl)pyrimidine</name>
        <dbReference type="ChEBI" id="CHEBI:57841"/>
    </ligand>
</feature>
<dbReference type="Pfam" id="PF02581">
    <property type="entry name" value="TMP-TENI"/>
    <property type="match status" value="1"/>
</dbReference>
<evidence type="ECO:0000256" key="3">
    <source>
        <dbReference type="ARBA" id="ARBA00022723"/>
    </source>
</evidence>
<comment type="cofactor">
    <cofactor evidence="9">
        <name>Mg(2+)</name>
        <dbReference type="ChEBI" id="CHEBI:18420"/>
    </cofactor>
    <text evidence="9">Binds 1 Mg(2+) ion per subunit.</text>
</comment>
<dbReference type="NCBIfam" id="TIGR00693">
    <property type="entry name" value="thiE"/>
    <property type="match status" value="1"/>
</dbReference>
<dbReference type="PANTHER" id="PTHR20857">
    <property type="entry name" value="THIAMINE-PHOSPHATE PYROPHOSPHORYLASE"/>
    <property type="match status" value="1"/>
</dbReference>
<feature type="binding site" evidence="9">
    <location>
        <begin position="39"/>
        <end position="43"/>
    </location>
    <ligand>
        <name>4-amino-2-methyl-5-(diphosphooxymethyl)pyrimidine</name>
        <dbReference type="ChEBI" id="CHEBI:57841"/>
    </ligand>
</feature>
<dbReference type="HAMAP" id="MF_00097">
    <property type="entry name" value="TMP_synthase"/>
    <property type="match status" value="1"/>
</dbReference>
<dbReference type="GO" id="GO:0005737">
    <property type="term" value="C:cytoplasm"/>
    <property type="evidence" value="ECO:0007669"/>
    <property type="project" value="TreeGrafter"/>
</dbReference>
<evidence type="ECO:0000256" key="9">
    <source>
        <dbReference type="HAMAP-Rule" id="MF_00097"/>
    </source>
</evidence>
<feature type="binding site" evidence="9">
    <location>
        <begin position="192"/>
        <end position="193"/>
    </location>
    <ligand>
        <name>2-[(2R,5Z)-2-carboxy-4-methylthiazol-5(2H)-ylidene]ethyl phosphate</name>
        <dbReference type="ChEBI" id="CHEBI:62899"/>
    </ligand>
</feature>
<gene>
    <name evidence="9" type="primary">thiE</name>
    <name evidence="13" type="ORF">SAMN07250955_101236</name>
</gene>
<keyword evidence="5 9" id="KW-0784">Thiamine biosynthesis</keyword>
<dbReference type="GO" id="GO:0000287">
    <property type="term" value="F:magnesium ion binding"/>
    <property type="evidence" value="ECO:0007669"/>
    <property type="project" value="UniProtKB-UniRule"/>
</dbReference>
<sequence>MKPTLDLRCYAILDPERCRARDPLPLLAAAAKGGITFVQLRCKHLDTGAFVSLAKGARAILEPHGIPCVVNDRVDVALAAGIPGVHVGQFDMSPADARRLLGKDALIGLSVHHPHEADLLDPTLIDYAGMGPVYQTASKNPKDPPTGPAGLGRLMAHLRGRLPGFPICGIAGITAENAGPVIAAGADGVAVISDLFMADDPEQAAMRLRLAVDTALTARAAGQAPA</sequence>
<keyword evidence="14" id="KW-1185">Reference proteome</keyword>
<dbReference type="GO" id="GO:0004789">
    <property type="term" value="F:thiamine-phosphate diphosphorylase activity"/>
    <property type="evidence" value="ECO:0007669"/>
    <property type="project" value="UniProtKB-UniRule"/>
</dbReference>
<feature type="binding site" evidence="9">
    <location>
        <position position="72"/>
    </location>
    <ligand>
        <name>Mg(2+)</name>
        <dbReference type="ChEBI" id="CHEBI:18420"/>
    </ligand>
</feature>
<evidence type="ECO:0000313" key="14">
    <source>
        <dbReference type="Proteomes" id="UP000197065"/>
    </source>
</evidence>
<dbReference type="PANTHER" id="PTHR20857:SF15">
    <property type="entry name" value="THIAMINE-PHOSPHATE SYNTHASE"/>
    <property type="match status" value="1"/>
</dbReference>
<name>A0A212PZ11_9PROT</name>
<evidence type="ECO:0000259" key="12">
    <source>
        <dbReference type="Pfam" id="PF02581"/>
    </source>
</evidence>
<keyword evidence="3 9" id="KW-0479">Metal-binding</keyword>
<dbReference type="CDD" id="cd00564">
    <property type="entry name" value="TMP_TenI"/>
    <property type="match status" value="1"/>
</dbReference>
<evidence type="ECO:0000256" key="7">
    <source>
        <dbReference type="ARBA" id="ARBA00047851"/>
    </source>
</evidence>
<dbReference type="RefSeq" id="WP_088559559.1">
    <property type="nucleotide sequence ID" value="NZ_FYEH01000001.1"/>
</dbReference>
<comment type="function">
    <text evidence="9">Condenses 4-methyl-5-(beta-hydroxyethyl)thiazole monophosphate (THZ-P) and 2-methyl-4-amino-5-hydroxymethyl pyrimidine pyrophosphate (HMP-PP) to form thiamine monophosphate (TMP).</text>
</comment>
<dbReference type="GO" id="GO:0009228">
    <property type="term" value="P:thiamine biosynthetic process"/>
    <property type="evidence" value="ECO:0007669"/>
    <property type="project" value="UniProtKB-KW"/>
</dbReference>
<accession>A0A212PZ11</accession>
<feature type="domain" description="Thiamine phosphate synthase/TenI" evidence="12">
    <location>
        <begin position="9"/>
        <end position="194"/>
    </location>
</feature>
<dbReference type="InterPro" id="IPR034291">
    <property type="entry name" value="TMP_synthase"/>
</dbReference>
<evidence type="ECO:0000256" key="8">
    <source>
        <dbReference type="ARBA" id="ARBA00047883"/>
    </source>
</evidence>
<dbReference type="GO" id="GO:0009229">
    <property type="term" value="P:thiamine diphosphate biosynthetic process"/>
    <property type="evidence" value="ECO:0007669"/>
    <property type="project" value="UniProtKB-UniRule"/>
</dbReference>
<dbReference type="InterPro" id="IPR022998">
    <property type="entry name" value="ThiamineP_synth_TenI"/>
</dbReference>
<organism evidence="13 14">
    <name type="scientific">Arboricoccus pini</name>
    <dbReference type="NCBI Taxonomy" id="1963835"/>
    <lineage>
        <taxon>Bacteria</taxon>
        <taxon>Pseudomonadati</taxon>
        <taxon>Pseudomonadota</taxon>
        <taxon>Alphaproteobacteria</taxon>
        <taxon>Geminicoccales</taxon>
        <taxon>Geminicoccaceae</taxon>
        <taxon>Arboricoccus</taxon>
    </lineage>
</organism>
<keyword evidence="4 9" id="KW-0460">Magnesium</keyword>
<dbReference type="UniPathway" id="UPA00060">
    <property type="reaction ID" value="UER00141"/>
</dbReference>
<dbReference type="Proteomes" id="UP000197065">
    <property type="component" value="Unassembled WGS sequence"/>
</dbReference>
<keyword evidence="2 9" id="KW-0808">Transferase</keyword>
<dbReference type="EMBL" id="FYEH01000001">
    <property type="protein sequence ID" value="SNB52351.1"/>
    <property type="molecule type" value="Genomic_DNA"/>
</dbReference>
<evidence type="ECO:0000256" key="6">
    <source>
        <dbReference type="ARBA" id="ARBA00047334"/>
    </source>
</evidence>
<feature type="binding site" evidence="9">
    <location>
        <position position="139"/>
    </location>
    <ligand>
        <name>4-amino-2-methyl-5-(diphosphooxymethyl)pyrimidine</name>
        <dbReference type="ChEBI" id="CHEBI:57841"/>
    </ligand>
</feature>
<comment type="catalytic activity">
    <reaction evidence="7 9 10">
        <text>2-(2-carboxy-4-methylthiazol-5-yl)ethyl phosphate + 4-amino-2-methyl-5-(diphosphooxymethyl)pyrimidine + 2 H(+) = thiamine phosphate + CO2 + diphosphate</text>
        <dbReference type="Rhea" id="RHEA:47848"/>
        <dbReference type="ChEBI" id="CHEBI:15378"/>
        <dbReference type="ChEBI" id="CHEBI:16526"/>
        <dbReference type="ChEBI" id="CHEBI:33019"/>
        <dbReference type="ChEBI" id="CHEBI:37575"/>
        <dbReference type="ChEBI" id="CHEBI:57841"/>
        <dbReference type="ChEBI" id="CHEBI:62890"/>
        <dbReference type="EC" id="2.5.1.3"/>
    </reaction>
</comment>
<proteinExistence type="inferred from homology"/>
<feature type="binding site" evidence="9">
    <location>
        <position position="71"/>
    </location>
    <ligand>
        <name>4-amino-2-methyl-5-(diphosphooxymethyl)pyrimidine</name>
        <dbReference type="ChEBI" id="CHEBI:57841"/>
    </ligand>
</feature>
<dbReference type="EC" id="2.5.1.3" evidence="9"/>
<evidence type="ECO:0000256" key="4">
    <source>
        <dbReference type="ARBA" id="ARBA00022842"/>
    </source>
</evidence>
<dbReference type="AlphaFoldDB" id="A0A212PZ11"/>
<comment type="pathway">
    <text evidence="1 9 11">Cofactor biosynthesis; thiamine diphosphate biosynthesis; thiamine phosphate from 4-amino-2-methyl-5-diphosphomethylpyrimidine and 4-methyl-5-(2-phosphoethyl)-thiazole: step 1/1.</text>
</comment>
<dbReference type="Gene3D" id="3.20.20.70">
    <property type="entry name" value="Aldolase class I"/>
    <property type="match status" value="1"/>
</dbReference>
<dbReference type="OrthoDB" id="7159061at2"/>
<comment type="similarity">
    <text evidence="9 10">Belongs to the thiamine-phosphate synthase family.</text>
</comment>
<dbReference type="SUPFAM" id="SSF51391">
    <property type="entry name" value="Thiamin phosphate synthase"/>
    <property type="match status" value="1"/>
</dbReference>
<dbReference type="InterPro" id="IPR013785">
    <property type="entry name" value="Aldolase_TIM"/>
</dbReference>
<evidence type="ECO:0000256" key="2">
    <source>
        <dbReference type="ARBA" id="ARBA00022679"/>
    </source>
</evidence>
<comment type="catalytic activity">
    <reaction evidence="6 9 10">
        <text>4-methyl-5-(2-phosphooxyethyl)-thiazole + 4-amino-2-methyl-5-(diphosphooxymethyl)pyrimidine + H(+) = thiamine phosphate + diphosphate</text>
        <dbReference type="Rhea" id="RHEA:22328"/>
        <dbReference type="ChEBI" id="CHEBI:15378"/>
        <dbReference type="ChEBI" id="CHEBI:33019"/>
        <dbReference type="ChEBI" id="CHEBI:37575"/>
        <dbReference type="ChEBI" id="CHEBI:57841"/>
        <dbReference type="ChEBI" id="CHEBI:58296"/>
        <dbReference type="EC" id="2.5.1.3"/>
    </reaction>
</comment>
<dbReference type="InterPro" id="IPR036206">
    <property type="entry name" value="ThiamineP_synth_sf"/>
</dbReference>
<feature type="binding site" evidence="9">
    <location>
        <position position="91"/>
    </location>
    <ligand>
        <name>Mg(2+)</name>
        <dbReference type="ChEBI" id="CHEBI:18420"/>
    </ligand>
</feature>
<protein>
    <recommendedName>
        <fullName evidence="9">Thiamine-phosphate synthase</fullName>
        <shortName evidence="9">TP synthase</shortName>
        <shortName evidence="9">TPS</shortName>
        <ecNumber evidence="9">2.5.1.3</ecNumber>
    </recommendedName>
    <alternativeName>
        <fullName evidence="9">Thiamine-phosphate pyrophosphorylase</fullName>
        <shortName evidence="9">TMP pyrophosphorylase</shortName>
        <shortName evidence="9">TMP-PPase</shortName>
    </alternativeName>
</protein>
<evidence type="ECO:0000256" key="11">
    <source>
        <dbReference type="RuleBase" id="RU004253"/>
    </source>
</evidence>
<evidence type="ECO:0000256" key="1">
    <source>
        <dbReference type="ARBA" id="ARBA00005165"/>
    </source>
</evidence>
<feature type="binding site" evidence="9">
    <location>
        <begin position="136"/>
        <end position="138"/>
    </location>
    <ligand>
        <name>2-[(2R,5Z)-2-carboxy-4-methylthiazol-5(2H)-ylidene]ethyl phosphate</name>
        <dbReference type="ChEBI" id="CHEBI:62899"/>
    </ligand>
</feature>
<comment type="catalytic activity">
    <reaction evidence="8 9 10">
        <text>2-[(2R,5Z)-2-carboxy-4-methylthiazol-5(2H)-ylidene]ethyl phosphate + 4-amino-2-methyl-5-(diphosphooxymethyl)pyrimidine + 2 H(+) = thiamine phosphate + CO2 + diphosphate</text>
        <dbReference type="Rhea" id="RHEA:47844"/>
        <dbReference type="ChEBI" id="CHEBI:15378"/>
        <dbReference type="ChEBI" id="CHEBI:16526"/>
        <dbReference type="ChEBI" id="CHEBI:33019"/>
        <dbReference type="ChEBI" id="CHEBI:37575"/>
        <dbReference type="ChEBI" id="CHEBI:57841"/>
        <dbReference type="ChEBI" id="CHEBI:62899"/>
        <dbReference type="EC" id="2.5.1.3"/>
    </reaction>
</comment>
<reference evidence="13 14" key="1">
    <citation type="submission" date="2017-06" db="EMBL/GenBank/DDBJ databases">
        <authorList>
            <person name="Kim H.J."/>
            <person name="Triplett B.A."/>
        </authorList>
    </citation>
    <scope>NUCLEOTIDE SEQUENCE [LARGE SCALE GENOMIC DNA]</scope>
    <source>
        <strain evidence="13 14">B29T1</strain>
    </source>
</reference>
<evidence type="ECO:0000313" key="13">
    <source>
        <dbReference type="EMBL" id="SNB52351.1"/>
    </source>
</evidence>
<evidence type="ECO:0000256" key="5">
    <source>
        <dbReference type="ARBA" id="ARBA00022977"/>
    </source>
</evidence>
<feature type="binding site" evidence="9">
    <location>
        <position position="172"/>
    </location>
    <ligand>
        <name>2-[(2R,5Z)-2-carboxy-4-methylthiazol-5(2H)-ylidene]ethyl phosphate</name>
        <dbReference type="ChEBI" id="CHEBI:62899"/>
    </ligand>
</feature>